<sequence>MSLIRRIARPALAAPFIFEGVRTAISPEREIEVAPSAFAQVDKALESTSAPSFVDSRTVLRATGAVAAVAGLSYATGRAPRTAAGVLLVTTSVGLAGRKKVWQLRGEERMDEIKSILADVGLLGGVMIAVLDREGRPSLGYQWGQFVERSQKKAAATQRDLEKKADRLTKKAGSSSGSLSKKASKKADELSKKASKKADEVAKQARKSSEKLADQLG</sequence>
<keyword evidence="3" id="KW-1185">Reference proteome</keyword>
<feature type="compositionally biased region" description="Basic and acidic residues" evidence="1">
    <location>
        <begin position="159"/>
        <end position="169"/>
    </location>
</feature>
<organism evidence="2 3">
    <name type="scientific">Brachybacterium kimchii</name>
    <dbReference type="NCBI Taxonomy" id="2942909"/>
    <lineage>
        <taxon>Bacteria</taxon>
        <taxon>Bacillati</taxon>
        <taxon>Actinomycetota</taxon>
        <taxon>Actinomycetes</taxon>
        <taxon>Micrococcales</taxon>
        <taxon>Dermabacteraceae</taxon>
        <taxon>Brachybacterium</taxon>
    </lineage>
</organism>
<feature type="region of interest" description="Disordered" evidence="1">
    <location>
        <begin position="157"/>
        <end position="217"/>
    </location>
</feature>
<protein>
    <recommendedName>
        <fullName evidence="4">DoxX family protein</fullName>
    </recommendedName>
</protein>
<evidence type="ECO:0000256" key="1">
    <source>
        <dbReference type="SAM" id="MobiDB-lite"/>
    </source>
</evidence>
<dbReference type="Proteomes" id="UP001055868">
    <property type="component" value="Chromosome"/>
</dbReference>
<accession>A0ABY4N6L4</accession>
<proteinExistence type="predicted"/>
<dbReference type="RefSeq" id="WP_249479361.1">
    <property type="nucleotide sequence ID" value="NZ_CP097218.1"/>
</dbReference>
<evidence type="ECO:0008006" key="4">
    <source>
        <dbReference type="Google" id="ProtNLM"/>
    </source>
</evidence>
<dbReference type="Gene3D" id="1.20.120.20">
    <property type="entry name" value="Apolipoprotein"/>
    <property type="match status" value="1"/>
</dbReference>
<feature type="compositionally biased region" description="Low complexity" evidence="1">
    <location>
        <begin position="171"/>
        <end position="181"/>
    </location>
</feature>
<evidence type="ECO:0000313" key="3">
    <source>
        <dbReference type="Proteomes" id="UP001055868"/>
    </source>
</evidence>
<name>A0ABY4N6L4_9MICO</name>
<evidence type="ECO:0000313" key="2">
    <source>
        <dbReference type="EMBL" id="UQN30195.1"/>
    </source>
</evidence>
<gene>
    <name evidence="2" type="ORF">M4486_02280</name>
</gene>
<reference evidence="2" key="1">
    <citation type="submission" date="2022-05" db="EMBL/GenBank/DDBJ databases">
        <title>Genomic analysis of Brachybacterium sp. CBA3104.</title>
        <authorList>
            <person name="Roh S.W."/>
            <person name="Kim Y.B."/>
            <person name="Kim Y."/>
        </authorList>
    </citation>
    <scope>NUCLEOTIDE SEQUENCE</scope>
    <source>
        <strain evidence="2">CBA3104</strain>
    </source>
</reference>
<dbReference type="EMBL" id="CP097218">
    <property type="protein sequence ID" value="UQN30195.1"/>
    <property type="molecule type" value="Genomic_DNA"/>
</dbReference>
<feature type="compositionally biased region" description="Basic and acidic residues" evidence="1">
    <location>
        <begin position="185"/>
        <end position="217"/>
    </location>
</feature>